<dbReference type="GO" id="GO:0016787">
    <property type="term" value="F:hydrolase activity"/>
    <property type="evidence" value="ECO:0007669"/>
    <property type="project" value="UniProtKB-KW"/>
</dbReference>
<dbReference type="HOGENOM" id="CLU_118482_5_3_5"/>
<feature type="domain" description="PIN" evidence="9">
    <location>
        <begin position="4"/>
        <end position="124"/>
    </location>
</feature>
<organism evidence="10 11">
    <name type="scientific">Asticcacaulis excentricus (strain ATCC 15261 / DSM 4724 / KCTC 12464 / NCIMB 9791 / VKM B-1370 / CB 48)</name>
    <dbReference type="NCBI Taxonomy" id="573065"/>
    <lineage>
        <taxon>Bacteria</taxon>
        <taxon>Pseudomonadati</taxon>
        <taxon>Pseudomonadota</taxon>
        <taxon>Alphaproteobacteria</taxon>
        <taxon>Caulobacterales</taxon>
        <taxon>Caulobacteraceae</taxon>
        <taxon>Asticcacaulis</taxon>
    </lineage>
</organism>
<dbReference type="NCBIfam" id="NF010285">
    <property type="entry name" value="PRK13725.1"/>
    <property type="match status" value="1"/>
</dbReference>
<dbReference type="InterPro" id="IPR022907">
    <property type="entry name" value="VapC_family"/>
</dbReference>
<dbReference type="PANTHER" id="PTHR33653:SF1">
    <property type="entry name" value="RIBONUCLEASE VAPC2"/>
    <property type="match status" value="1"/>
</dbReference>
<evidence type="ECO:0000256" key="3">
    <source>
        <dbReference type="ARBA" id="ARBA00022722"/>
    </source>
</evidence>
<dbReference type="EMBL" id="CP002397">
    <property type="protein sequence ID" value="ADU15278.1"/>
    <property type="molecule type" value="Genomic_DNA"/>
</dbReference>
<dbReference type="Pfam" id="PF01850">
    <property type="entry name" value="PIN"/>
    <property type="match status" value="1"/>
</dbReference>
<protein>
    <recommendedName>
        <fullName evidence="8">Ribonuclease VapC</fullName>
        <shortName evidence="8">RNase VapC</shortName>
        <ecNumber evidence="8">3.1.-.-</ecNumber>
    </recommendedName>
    <alternativeName>
        <fullName evidence="8">Toxin VapC</fullName>
    </alternativeName>
</protein>
<feature type="binding site" evidence="8">
    <location>
        <position position="98"/>
    </location>
    <ligand>
        <name>Mg(2+)</name>
        <dbReference type="ChEBI" id="CHEBI:18420"/>
    </ligand>
</feature>
<keyword evidence="3 8" id="KW-0540">Nuclease</keyword>
<dbReference type="SUPFAM" id="SSF88723">
    <property type="entry name" value="PIN domain-like"/>
    <property type="match status" value="1"/>
</dbReference>
<reference evidence="11" key="1">
    <citation type="submission" date="2010-12" db="EMBL/GenBank/DDBJ databases">
        <title>Complete sequence of plasmid 1 of Asticcacaulis excentricus CB 48.</title>
        <authorList>
            <consortium name="US DOE Joint Genome Institute"/>
            <person name="Lucas S."/>
            <person name="Copeland A."/>
            <person name="Lapidus A."/>
            <person name="Cheng J.-F."/>
            <person name="Bruce D."/>
            <person name="Goodwin L."/>
            <person name="Pitluck S."/>
            <person name="Teshima H."/>
            <person name="Davenport K."/>
            <person name="Detter J.C."/>
            <person name="Han C."/>
            <person name="Tapia R."/>
            <person name="Land M."/>
            <person name="Hauser L."/>
            <person name="Jeffries C."/>
            <person name="Kyrpides N."/>
            <person name="Ivanova N."/>
            <person name="Ovchinnikova G."/>
            <person name="Brun Y.V."/>
            <person name="Woyke T."/>
        </authorList>
    </citation>
    <scope>NUCLEOTIDE SEQUENCE [LARGE SCALE GENOMIC DNA]</scope>
    <source>
        <strain evidence="11">ATCC 15261 / DSM 4724 / KCTC 12464 / NCIMB 9791 / VKM B-1370 / CB 48</strain>
        <plasmid evidence="11">pASTEX01</plasmid>
    </source>
</reference>
<accession>E8RVD7</accession>
<dbReference type="OrthoDB" id="9796690at2"/>
<evidence type="ECO:0000313" key="11">
    <source>
        <dbReference type="Proteomes" id="UP000001492"/>
    </source>
</evidence>
<dbReference type="RefSeq" id="WP_013481091.1">
    <property type="nucleotide sequence ID" value="NC_014818.1"/>
</dbReference>
<evidence type="ECO:0000259" key="9">
    <source>
        <dbReference type="Pfam" id="PF01850"/>
    </source>
</evidence>
<sequence>MLRYMLDTNLCIRVLRDRPQSIRERFNAEADGLCISTIVLAEFLHGAEKSDRPAFNRTKVEQFAARLEVIAFGSEAAAHAADIRASLERRGTPIGVYDVLIAGHARSRGLVVVTGNLSEFSRVEGLRSEDWLSSDPMAN</sequence>
<dbReference type="PANTHER" id="PTHR33653">
    <property type="entry name" value="RIBONUCLEASE VAPC2"/>
    <property type="match status" value="1"/>
</dbReference>
<dbReference type="HAMAP" id="MF_00265">
    <property type="entry name" value="VapC_Nob1"/>
    <property type="match status" value="1"/>
</dbReference>
<dbReference type="eggNOG" id="COG1487">
    <property type="taxonomic scope" value="Bacteria"/>
</dbReference>
<comment type="function">
    <text evidence="8">Toxic component of a toxin-antitoxin (TA) system. An RNase.</text>
</comment>
<name>E8RVD7_ASTEC</name>
<keyword evidence="4 8" id="KW-0479">Metal-binding</keyword>
<geneLocation type="plasmid" evidence="10 11">
    <name>pASTEX01</name>
</geneLocation>
<dbReference type="Proteomes" id="UP000001492">
    <property type="component" value="Plasmid pASTEX01"/>
</dbReference>
<keyword evidence="5 8" id="KW-0378">Hydrolase</keyword>
<evidence type="ECO:0000256" key="1">
    <source>
        <dbReference type="ARBA" id="ARBA00001946"/>
    </source>
</evidence>
<evidence type="ECO:0000256" key="4">
    <source>
        <dbReference type="ARBA" id="ARBA00022723"/>
    </source>
</evidence>
<evidence type="ECO:0000256" key="6">
    <source>
        <dbReference type="ARBA" id="ARBA00022842"/>
    </source>
</evidence>
<dbReference type="Gene3D" id="3.40.50.1010">
    <property type="entry name" value="5'-nuclease"/>
    <property type="match status" value="1"/>
</dbReference>
<dbReference type="AlphaFoldDB" id="E8RVD7"/>
<dbReference type="EC" id="3.1.-.-" evidence="8"/>
<comment type="cofactor">
    <cofactor evidence="1 8">
        <name>Mg(2+)</name>
        <dbReference type="ChEBI" id="CHEBI:18420"/>
    </cofactor>
</comment>
<keyword evidence="6 8" id="KW-0460">Magnesium</keyword>
<evidence type="ECO:0000256" key="2">
    <source>
        <dbReference type="ARBA" id="ARBA00022649"/>
    </source>
</evidence>
<gene>
    <name evidence="8" type="primary">vapC</name>
    <name evidence="10" type="ordered locus">Astex_3655</name>
</gene>
<dbReference type="InterPro" id="IPR002716">
    <property type="entry name" value="PIN_dom"/>
</dbReference>
<keyword evidence="11" id="KW-1185">Reference proteome</keyword>
<dbReference type="GO" id="GO:0000287">
    <property type="term" value="F:magnesium ion binding"/>
    <property type="evidence" value="ECO:0007669"/>
    <property type="project" value="UniProtKB-UniRule"/>
</dbReference>
<evidence type="ECO:0000256" key="8">
    <source>
        <dbReference type="HAMAP-Rule" id="MF_00265"/>
    </source>
</evidence>
<keyword evidence="2 8" id="KW-1277">Toxin-antitoxin system</keyword>
<keyword evidence="8" id="KW-0800">Toxin</keyword>
<proteinExistence type="inferred from homology"/>
<dbReference type="GO" id="GO:0090729">
    <property type="term" value="F:toxin activity"/>
    <property type="evidence" value="ECO:0007669"/>
    <property type="project" value="UniProtKB-KW"/>
</dbReference>
<dbReference type="CDD" id="cd18745">
    <property type="entry name" value="PIN_VapC4-5_FitB-like"/>
    <property type="match status" value="1"/>
</dbReference>
<keyword evidence="10" id="KW-0614">Plasmid</keyword>
<dbReference type="InterPro" id="IPR050556">
    <property type="entry name" value="Type_II_TA_system_RNase"/>
</dbReference>
<comment type="similarity">
    <text evidence="7 8">Belongs to the PINc/VapC protein family.</text>
</comment>
<dbReference type="GO" id="GO:0004540">
    <property type="term" value="F:RNA nuclease activity"/>
    <property type="evidence" value="ECO:0007669"/>
    <property type="project" value="InterPro"/>
</dbReference>
<dbReference type="InterPro" id="IPR029060">
    <property type="entry name" value="PIN-like_dom_sf"/>
</dbReference>
<evidence type="ECO:0000313" key="10">
    <source>
        <dbReference type="EMBL" id="ADU15278.1"/>
    </source>
</evidence>
<evidence type="ECO:0000256" key="5">
    <source>
        <dbReference type="ARBA" id="ARBA00022801"/>
    </source>
</evidence>
<feature type="binding site" evidence="8">
    <location>
        <position position="7"/>
    </location>
    <ligand>
        <name>Mg(2+)</name>
        <dbReference type="ChEBI" id="CHEBI:18420"/>
    </ligand>
</feature>
<dbReference type="KEGG" id="aex:Astex_3655"/>
<evidence type="ECO:0000256" key="7">
    <source>
        <dbReference type="ARBA" id="ARBA00038093"/>
    </source>
</evidence>